<dbReference type="VEuPathDB" id="AmoebaDB:FDP41_003545"/>
<dbReference type="PANTHER" id="PTHR18895">
    <property type="entry name" value="HEMK METHYLTRANSFERASE"/>
    <property type="match status" value="1"/>
</dbReference>
<evidence type="ECO:0000313" key="3">
    <source>
        <dbReference type="Proteomes" id="UP000444721"/>
    </source>
</evidence>
<dbReference type="GO" id="GO:0005739">
    <property type="term" value="C:mitochondrion"/>
    <property type="evidence" value="ECO:0007669"/>
    <property type="project" value="TreeGrafter"/>
</dbReference>
<evidence type="ECO:0000259" key="1">
    <source>
        <dbReference type="Pfam" id="PF17827"/>
    </source>
</evidence>
<dbReference type="AlphaFoldDB" id="A0A6A5BI52"/>
<keyword evidence="3" id="KW-1185">Reference proteome</keyword>
<dbReference type="SUPFAM" id="SSF53335">
    <property type="entry name" value="S-adenosyl-L-methionine-dependent methyltransferases"/>
    <property type="match status" value="1"/>
</dbReference>
<dbReference type="GeneID" id="68110763"/>
<feature type="domain" description="Release factor glutamine methyltransferase N-terminal" evidence="1">
    <location>
        <begin position="76"/>
        <end position="158"/>
    </location>
</feature>
<sequence length="479" mass="54657">MLAHRKTACFRNAINFHKSSLSSSYGSFCTNAHPSLCLSNESFFNNHSKFIRTTDCINRTFSSSNHKTLSIALREALDYGENKLRNALTFKHVEHDPEGEARMLLFHTLFPKEPVEHLSSRWLSLSLRKDRLTPHQLDTFKSLIARRCQYEPIEYITGRVNFFGRQFLVNKHVLIPRVDSEVMIEAIMKRMNQFLKFSSSSDDQRIQRDGLNIVELGVGSGCLILTLLLELEKANIKVQSAIGLDKSSEALKVAALNAQQLLPPRLCKKLILKEHDMLCDEFKPEEWKSQMNDNDDDSKMCVTCNSTFANTSKRKVGIITEDERNHHYGSTHVLISNPPYIPSQVIMEELDQDVSLHEPHLALDGGPDGLDFYRFLLSEKAMHKYRLLSSSESSLMALELGYDQAPILMKNVLSTTVLANNDEDDDTTNLQISNHEMKQQRFLLGTSKSGSNFEFVVELEKDLNQFDRVLILKTTKRTP</sequence>
<proteinExistence type="predicted"/>
<dbReference type="VEuPathDB" id="AmoebaDB:NfTy_070620"/>
<dbReference type="Gene3D" id="3.40.50.150">
    <property type="entry name" value="Vaccinia Virus protein VP39"/>
    <property type="match status" value="1"/>
</dbReference>
<name>A0A6A5BI52_NAEFO</name>
<organism evidence="2 3">
    <name type="scientific">Naegleria fowleri</name>
    <name type="common">Brain eating amoeba</name>
    <dbReference type="NCBI Taxonomy" id="5763"/>
    <lineage>
        <taxon>Eukaryota</taxon>
        <taxon>Discoba</taxon>
        <taxon>Heterolobosea</taxon>
        <taxon>Tetramitia</taxon>
        <taxon>Eutetramitia</taxon>
        <taxon>Vahlkampfiidae</taxon>
        <taxon>Naegleria</taxon>
    </lineage>
</organism>
<dbReference type="RefSeq" id="XP_044562266.1">
    <property type="nucleotide sequence ID" value="XM_044706861.1"/>
</dbReference>
<dbReference type="VEuPathDB" id="AmoebaDB:NF0063730"/>
<dbReference type="Proteomes" id="UP000444721">
    <property type="component" value="Unassembled WGS sequence"/>
</dbReference>
<reference evidence="2 3" key="1">
    <citation type="journal article" date="2019" name="Sci. Rep.">
        <title>Nanopore sequencing improves the draft genome of the human pathogenic amoeba Naegleria fowleri.</title>
        <authorList>
            <person name="Liechti N."/>
            <person name="Schurch N."/>
            <person name="Bruggmann R."/>
            <person name="Wittwer M."/>
        </authorList>
    </citation>
    <scope>NUCLEOTIDE SEQUENCE [LARGE SCALE GENOMIC DNA]</scope>
    <source>
        <strain evidence="2 3">ATCC 30894</strain>
    </source>
</reference>
<dbReference type="Pfam" id="PF17827">
    <property type="entry name" value="PrmC_N"/>
    <property type="match status" value="1"/>
</dbReference>
<accession>A0A6A5BI52</accession>
<comment type="caution">
    <text evidence="2">The sequence shown here is derived from an EMBL/GenBank/DDBJ whole genome shotgun (WGS) entry which is preliminary data.</text>
</comment>
<dbReference type="EMBL" id="VFQX01000034">
    <property type="protein sequence ID" value="KAF0977553.1"/>
    <property type="molecule type" value="Genomic_DNA"/>
</dbReference>
<gene>
    <name evidence="2" type="ORF">FDP41_003545</name>
</gene>
<evidence type="ECO:0000313" key="2">
    <source>
        <dbReference type="EMBL" id="KAF0977553.1"/>
    </source>
</evidence>
<dbReference type="InterPro" id="IPR040758">
    <property type="entry name" value="PrmC_N"/>
</dbReference>
<dbReference type="OrthoDB" id="269872at2759"/>
<dbReference type="InterPro" id="IPR050320">
    <property type="entry name" value="N5-glutamine_MTase"/>
</dbReference>
<dbReference type="Gene3D" id="1.10.8.10">
    <property type="entry name" value="DNA helicase RuvA subunit, C-terminal domain"/>
    <property type="match status" value="1"/>
</dbReference>
<dbReference type="PANTHER" id="PTHR18895:SF74">
    <property type="entry name" value="MTRF1L RELEASE FACTOR GLUTAMINE METHYLTRANSFERASE"/>
    <property type="match status" value="1"/>
</dbReference>
<protein>
    <recommendedName>
        <fullName evidence="1">Release factor glutamine methyltransferase N-terminal domain-containing protein</fullName>
    </recommendedName>
</protein>
<dbReference type="InterPro" id="IPR029063">
    <property type="entry name" value="SAM-dependent_MTases_sf"/>
</dbReference>